<sequence length="171" mass="19314">MSNRAAFTAQRLLDSERVCSEHSTMTMASIESTILARLISYRVLGSVMSARLSGHWTMGKRDHSTAQWLSHYEQLDSERLTSAVLTRRVGNFSAGKSNDGTAHWLTRCEQPHALRMPHNGFRTMSERVVSTRQCLSSYGMVQCWHCALADLQWAGVMMSRHIGYRAMISSM</sequence>
<name>A0AAD5RE46_PARTN</name>
<protein>
    <submittedName>
        <fullName evidence="1">Uncharacterized protein</fullName>
    </submittedName>
</protein>
<dbReference type="Proteomes" id="UP001196413">
    <property type="component" value="Unassembled WGS sequence"/>
</dbReference>
<evidence type="ECO:0000313" key="1">
    <source>
        <dbReference type="EMBL" id="KAJ1374612.1"/>
    </source>
</evidence>
<dbReference type="EMBL" id="JAHQIW010007472">
    <property type="protein sequence ID" value="KAJ1374612.1"/>
    <property type="molecule type" value="Genomic_DNA"/>
</dbReference>
<evidence type="ECO:0000313" key="2">
    <source>
        <dbReference type="Proteomes" id="UP001196413"/>
    </source>
</evidence>
<keyword evidence="2" id="KW-1185">Reference proteome</keyword>
<accession>A0AAD5RE46</accession>
<organism evidence="1 2">
    <name type="scientific">Parelaphostrongylus tenuis</name>
    <name type="common">Meningeal worm</name>
    <dbReference type="NCBI Taxonomy" id="148309"/>
    <lineage>
        <taxon>Eukaryota</taxon>
        <taxon>Metazoa</taxon>
        <taxon>Ecdysozoa</taxon>
        <taxon>Nematoda</taxon>
        <taxon>Chromadorea</taxon>
        <taxon>Rhabditida</taxon>
        <taxon>Rhabditina</taxon>
        <taxon>Rhabditomorpha</taxon>
        <taxon>Strongyloidea</taxon>
        <taxon>Metastrongylidae</taxon>
        <taxon>Parelaphostrongylus</taxon>
    </lineage>
</organism>
<gene>
    <name evidence="1" type="ORF">KIN20_037328</name>
</gene>
<reference evidence="1" key="1">
    <citation type="submission" date="2021-06" db="EMBL/GenBank/DDBJ databases">
        <title>Parelaphostrongylus tenuis whole genome reference sequence.</title>
        <authorList>
            <person name="Garwood T.J."/>
            <person name="Larsen P.A."/>
            <person name="Fountain-Jones N.M."/>
            <person name="Garbe J.R."/>
            <person name="Macchietto M.G."/>
            <person name="Kania S.A."/>
            <person name="Gerhold R.W."/>
            <person name="Richards J.E."/>
            <person name="Wolf T.M."/>
        </authorList>
    </citation>
    <scope>NUCLEOTIDE SEQUENCE</scope>
    <source>
        <strain evidence="1">MNPRO001-30</strain>
        <tissue evidence="1">Meninges</tissue>
    </source>
</reference>
<proteinExistence type="predicted"/>
<dbReference type="AlphaFoldDB" id="A0AAD5RE46"/>
<comment type="caution">
    <text evidence="1">The sequence shown here is derived from an EMBL/GenBank/DDBJ whole genome shotgun (WGS) entry which is preliminary data.</text>
</comment>